<gene>
    <name evidence="1" type="ORF">A2Z22_00310</name>
</gene>
<reference evidence="1 2" key="1">
    <citation type="journal article" date="2016" name="Nat. Commun.">
        <title>Thousands of microbial genomes shed light on interconnected biogeochemical processes in an aquifer system.</title>
        <authorList>
            <person name="Anantharaman K."/>
            <person name="Brown C.T."/>
            <person name="Hug L.A."/>
            <person name="Sharon I."/>
            <person name="Castelle C.J."/>
            <person name="Probst A.J."/>
            <person name="Thomas B.C."/>
            <person name="Singh A."/>
            <person name="Wilkins M.J."/>
            <person name="Karaoz U."/>
            <person name="Brodie E.L."/>
            <person name="Williams K.H."/>
            <person name="Hubbard S.S."/>
            <person name="Banfield J.F."/>
        </authorList>
    </citation>
    <scope>NUCLEOTIDE SEQUENCE [LARGE SCALE GENOMIC DNA]</scope>
</reference>
<dbReference type="AlphaFoldDB" id="A0A1F7XAQ7"/>
<dbReference type="EMBL" id="MGFS01000016">
    <property type="protein sequence ID" value="OGM11478.1"/>
    <property type="molecule type" value="Genomic_DNA"/>
</dbReference>
<organism evidence="1 2">
    <name type="scientific">Candidatus Woesebacteria bacterium RBG_16_34_12</name>
    <dbReference type="NCBI Taxonomy" id="1802480"/>
    <lineage>
        <taxon>Bacteria</taxon>
        <taxon>Candidatus Woeseibacteriota</taxon>
    </lineage>
</organism>
<protein>
    <submittedName>
        <fullName evidence="1">Uncharacterized protein</fullName>
    </submittedName>
</protein>
<proteinExistence type="predicted"/>
<dbReference type="Proteomes" id="UP000177053">
    <property type="component" value="Unassembled WGS sequence"/>
</dbReference>
<evidence type="ECO:0000313" key="2">
    <source>
        <dbReference type="Proteomes" id="UP000177053"/>
    </source>
</evidence>
<name>A0A1F7XAQ7_9BACT</name>
<accession>A0A1F7XAQ7</accession>
<comment type="caution">
    <text evidence="1">The sequence shown here is derived from an EMBL/GenBank/DDBJ whole genome shotgun (WGS) entry which is preliminary data.</text>
</comment>
<evidence type="ECO:0000313" key="1">
    <source>
        <dbReference type="EMBL" id="OGM11478.1"/>
    </source>
</evidence>
<sequence length="273" mass="30913">MKENESKLIPINQLNQVSQRLDSKLHLPDWIDTDQIGINLGCTERLMNLGGIRKISLTAERNGRPSTAFLVNGVSKDGSAYAGKVVISEQPTYHYDNDTNIDHRKNLLHCFQNSIWTDVVVGLDFEAIKDRIDNKREDLRNPKSWSKPLDHALRDSIREAGTQHLLKGHDKIRRVIPTLLYTYLLLGHINVYKSFLEARLNQNLPIPAEVACGVVFIFNTFVGLTVPSLLIHGKVNEKGKGYRLSLIPGYEVDRATVLQFLTRVQPLIKTIEP</sequence>